<sequence length="305" mass="34493">MDNVYDRRERTVYVSMMHKSVTDDHLYELFSKVGQLLVKSAMLWYIMILKNCKSSFQVIFKENSDGSPQHALVVFRNVDSVMFAMTHLQSAVLNGQPINIRPLRESSHSSTIDHAFSRLIRGTSQTSIMDNFHTDENTTWCAAQRPVIPHWTSPCDIENQSYRRALYTWGRCSPPTPSDSSPSDESLMICGTHTNTPVYRSINHGDNSMSNWNTFMSVSPPPSAGLYDPSRSQAFNNCGEDSSTFIAPPTNSMSSNSLRGFTCSQWMRAQEAYPSMRNISRSPARDRYPISQSLSVAQQKQVYSL</sequence>
<reference evidence="4" key="1">
    <citation type="submission" date="2016-11" db="UniProtKB">
        <authorList>
            <consortium name="WormBaseParasite"/>
        </authorList>
    </citation>
    <scope>IDENTIFICATION</scope>
</reference>
<feature type="domain" description="RRM" evidence="2">
    <location>
        <begin position="10"/>
        <end position="105"/>
    </location>
</feature>
<keyword evidence="3" id="KW-1185">Reference proteome</keyword>
<evidence type="ECO:0000313" key="4">
    <source>
        <dbReference type="WBParaSite" id="Hba_18293"/>
    </source>
</evidence>
<evidence type="ECO:0000313" key="3">
    <source>
        <dbReference type="Proteomes" id="UP000095283"/>
    </source>
</evidence>
<dbReference type="Gene3D" id="3.30.70.330">
    <property type="match status" value="1"/>
</dbReference>
<proteinExistence type="predicted"/>
<dbReference type="WBParaSite" id="Hba_18293">
    <property type="protein sequence ID" value="Hba_18293"/>
    <property type="gene ID" value="Hba_18293"/>
</dbReference>
<accession>A0A1I7XL91</accession>
<evidence type="ECO:0000259" key="2">
    <source>
        <dbReference type="PROSITE" id="PS50102"/>
    </source>
</evidence>
<dbReference type="SUPFAM" id="SSF54928">
    <property type="entry name" value="RNA-binding domain, RBD"/>
    <property type="match status" value="1"/>
</dbReference>
<dbReference type="GO" id="GO:0003723">
    <property type="term" value="F:RNA binding"/>
    <property type="evidence" value="ECO:0007669"/>
    <property type="project" value="UniProtKB-UniRule"/>
</dbReference>
<organism evidence="3 4">
    <name type="scientific">Heterorhabditis bacteriophora</name>
    <name type="common">Entomopathogenic nematode worm</name>
    <dbReference type="NCBI Taxonomy" id="37862"/>
    <lineage>
        <taxon>Eukaryota</taxon>
        <taxon>Metazoa</taxon>
        <taxon>Ecdysozoa</taxon>
        <taxon>Nematoda</taxon>
        <taxon>Chromadorea</taxon>
        <taxon>Rhabditida</taxon>
        <taxon>Rhabditina</taxon>
        <taxon>Rhabditomorpha</taxon>
        <taxon>Strongyloidea</taxon>
        <taxon>Heterorhabditidae</taxon>
        <taxon>Heterorhabditis</taxon>
    </lineage>
</organism>
<keyword evidence="1" id="KW-0694">RNA-binding</keyword>
<evidence type="ECO:0000256" key="1">
    <source>
        <dbReference type="PROSITE-ProRule" id="PRU00176"/>
    </source>
</evidence>
<dbReference type="CDD" id="cd00590">
    <property type="entry name" value="RRM_SF"/>
    <property type="match status" value="1"/>
</dbReference>
<dbReference type="InterPro" id="IPR012677">
    <property type="entry name" value="Nucleotide-bd_a/b_plait_sf"/>
</dbReference>
<name>A0A1I7XL91_HETBA</name>
<dbReference type="PROSITE" id="PS50102">
    <property type="entry name" value="RRM"/>
    <property type="match status" value="1"/>
</dbReference>
<dbReference type="InterPro" id="IPR000504">
    <property type="entry name" value="RRM_dom"/>
</dbReference>
<dbReference type="Proteomes" id="UP000095283">
    <property type="component" value="Unplaced"/>
</dbReference>
<dbReference type="SMART" id="SM00360">
    <property type="entry name" value="RRM"/>
    <property type="match status" value="1"/>
</dbReference>
<dbReference type="InterPro" id="IPR035979">
    <property type="entry name" value="RBD_domain_sf"/>
</dbReference>
<protein>
    <submittedName>
        <fullName evidence="4">RRM domain-containing protein</fullName>
    </submittedName>
</protein>
<dbReference type="AlphaFoldDB" id="A0A1I7XL91"/>